<feature type="compositionally biased region" description="Low complexity" evidence="1">
    <location>
        <begin position="1"/>
        <end position="19"/>
    </location>
</feature>
<protein>
    <recommendedName>
        <fullName evidence="2">Xylose isomerase-like TIM barrel domain-containing protein</fullName>
    </recommendedName>
</protein>
<evidence type="ECO:0000313" key="3">
    <source>
        <dbReference type="EMBL" id="GGN48801.1"/>
    </source>
</evidence>
<sequence>MVNTGATNGTTGMGSTDGTNGAGGATGTGSTNSAGGTGGTNGSTPAMRFAFSTLGVPGMPVPEVIGLAADAGYQGVELRAHPEEPVHPLLGARERAEVRGRFADAGVEILAVAGYAGVAAARDTAGEQELAQELSELVLLAADLGAPYVRVFPGGGDRPADAADADAARRLAAVAPLAAERGVRVLLETHDSHRTGADAARVLGPVGHRQIGAVWDVLHSWLGGEEPVDTHAALAPHLGYVQVKDVASAEDRTPLPLGAGALPLAAVLDTLARDPEDAHGPVPATEGGYDQGPGGWLCWEYEKRWFPQAADLPGLLAPGRAHLQRLLSGAAAGS</sequence>
<name>A0ABQ2JJA9_9ACTN</name>
<accession>A0ABQ2JJA9</accession>
<keyword evidence="4" id="KW-1185">Reference proteome</keyword>
<evidence type="ECO:0000313" key="4">
    <source>
        <dbReference type="Proteomes" id="UP000600080"/>
    </source>
</evidence>
<dbReference type="EMBL" id="BMND01000014">
    <property type="protein sequence ID" value="GGN48801.1"/>
    <property type="molecule type" value="Genomic_DNA"/>
</dbReference>
<reference evidence="4" key="1">
    <citation type="journal article" date="2019" name="Int. J. Syst. Evol. Microbiol.">
        <title>The Global Catalogue of Microorganisms (GCM) 10K type strain sequencing project: providing services to taxonomists for standard genome sequencing and annotation.</title>
        <authorList>
            <consortium name="The Broad Institute Genomics Platform"/>
            <consortium name="The Broad Institute Genome Sequencing Center for Infectious Disease"/>
            <person name="Wu L."/>
            <person name="Ma J."/>
        </authorList>
    </citation>
    <scope>NUCLEOTIDE SEQUENCE [LARGE SCALE GENOMIC DNA]</scope>
    <source>
        <strain evidence="4">CGMCC 4.7323</strain>
    </source>
</reference>
<organism evidence="3 4">
    <name type="scientific">Streptomyces kronopolitis</name>
    <dbReference type="NCBI Taxonomy" id="1612435"/>
    <lineage>
        <taxon>Bacteria</taxon>
        <taxon>Bacillati</taxon>
        <taxon>Actinomycetota</taxon>
        <taxon>Actinomycetes</taxon>
        <taxon>Kitasatosporales</taxon>
        <taxon>Streptomycetaceae</taxon>
        <taxon>Streptomyces</taxon>
    </lineage>
</organism>
<evidence type="ECO:0000259" key="2">
    <source>
        <dbReference type="Pfam" id="PF01261"/>
    </source>
</evidence>
<feature type="region of interest" description="Disordered" evidence="1">
    <location>
        <begin position="1"/>
        <end position="41"/>
    </location>
</feature>
<dbReference type="InterPro" id="IPR036237">
    <property type="entry name" value="Xyl_isomerase-like_sf"/>
</dbReference>
<feature type="domain" description="Xylose isomerase-like TIM barrel" evidence="2">
    <location>
        <begin position="67"/>
        <end position="273"/>
    </location>
</feature>
<dbReference type="Gene3D" id="3.20.20.150">
    <property type="entry name" value="Divalent-metal-dependent TIM barrel enzymes"/>
    <property type="match status" value="1"/>
</dbReference>
<dbReference type="PANTHER" id="PTHR12110">
    <property type="entry name" value="HYDROXYPYRUVATE ISOMERASE"/>
    <property type="match status" value="1"/>
</dbReference>
<proteinExistence type="predicted"/>
<comment type="caution">
    <text evidence="3">The sequence shown here is derived from an EMBL/GenBank/DDBJ whole genome shotgun (WGS) entry which is preliminary data.</text>
</comment>
<dbReference type="Proteomes" id="UP000600080">
    <property type="component" value="Unassembled WGS sequence"/>
</dbReference>
<dbReference type="PANTHER" id="PTHR12110:SF21">
    <property type="entry name" value="XYLOSE ISOMERASE-LIKE TIM BARREL DOMAIN-CONTAINING PROTEIN"/>
    <property type="match status" value="1"/>
</dbReference>
<gene>
    <name evidence="3" type="ORF">GCM10012285_36260</name>
</gene>
<dbReference type="InterPro" id="IPR050312">
    <property type="entry name" value="IolE/XylAMocC-like"/>
</dbReference>
<evidence type="ECO:0000256" key="1">
    <source>
        <dbReference type="SAM" id="MobiDB-lite"/>
    </source>
</evidence>
<dbReference type="InterPro" id="IPR013022">
    <property type="entry name" value="Xyl_isomerase-like_TIM-brl"/>
</dbReference>
<dbReference type="Pfam" id="PF01261">
    <property type="entry name" value="AP_endonuc_2"/>
    <property type="match status" value="1"/>
</dbReference>
<dbReference type="SUPFAM" id="SSF51658">
    <property type="entry name" value="Xylose isomerase-like"/>
    <property type="match status" value="1"/>
</dbReference>